<dbReference type="SMART" id="SM00225">
    <property type="entry name" value="BTB"/>
    <property type="match status" value="1"/>
</dbReference>
<dbReference type="InterPro" id="IPR011333">
    <property type="entry name" value="SKP1/BTB/POZ_sf"/>
</dbReference>
<comment type="caution">
    <text evidence="3">The sequence shown here is derived from an EMBL/GenBank/DDBJ whole genome shotgun (WGS) entry which is preliminary data.</text>
</comment>
<dbReference type="EMBL" id="JARKIB010000589">
    <property type="protein sequence ID" value="KAJ7698461.1"/>
    <property type="molecule type" value="Genomic_DNA"/>
</dbReference>
<name>A0AAD7DS50_9AGAR</name>
<accession>A0AAD7DS50</accession>
<evidence type="ECO:0000259" key="2">
    <source>
        <dbReference type="PROSITE" id="PS50097"/>
    </source>
</evidence>
<dbReference type="Proteomes" id="UP001215598">
    <property type="component" value="Unassembled WGS sequence"/>
</dbReference>
<dbReference type="SUPFAM" id="SSF54695">
    <property type="entry name" value="POZ domain"/>
    <property type="match status" value="1"/>
</dbReference>
<proteinExistence type="predicted"/>
<keyword evidence="4" id="KW-1185">Reference proteome</keyword>
<feature type="region of interest" description="Disordered" evidence="1">
    <location>
        <begin position="1"/>
        <end position="28"/>
    </location>
</feature>
<dbReference type="InterPro" id="IPR000210">
    <property type="entry name" value="BTB/POZ_dom"/>
</dbReference>
<dbReference type="PROSITE" id="PS50097">
    <property type="entry name" value="BTB"/>
    <property type="match status" value="1"/>
</dbReference>
<protein>
    <recommendedName>
        <fullName evidence="2">BTB domain-containing protein</fullName>
    </recommendedName>
</protein>
<reference evidence="3" key="1">
    <citation type="submission" date="2023-03" db="EMBL/GenBank/DDBJ databases">
        <title>Massive genome expansion in bonnet fungi (Mycena s.s.) driven by repeated elements and novel gene families across ecological guilds.</title>
        <authorList>
            <consortium name="Lawrence Berkeley National Laboratory"/>
            <person name="Harder C.B."/>
            <person name="Miyauchi S."/>
            <person name="Viragh M."/>
            <person name="Kuo A."/>
            <person name="Thoen E."/>
            <person name="Andreopoulos B."/>
            <person name="Lu D."/>
            <person name="Skrede I."/>
            <person name="Drula E."/>
            <person name="Henrissat B."/>
            <person name="Morin E."/>
            <person name="Kohler A."/>
            <person name="Barry K."/>
            <person name="LaButti K."/>
            <person name="Morin E."/>
            <person name="Salamov A."/>
            <person name="Lipzen A."/>
            <person name="Mereny Z."/>
            <person name="Hegedus B."/>
            <person name="Baldrian P."/>
            <person name="Stursova M."/>
            <person name="Weitz H."/>
            <person name="Taylor A."/>
            <person name="Grigoriev I.V."/>
            <person name="Nagy L.G."/>
            <person name="Martin F."/>
            <person name="Kauserud H."/>
        </authorList>
    </citation>
    <scope>NUCLEOTIDE SEQUENCE</scope>
    <source>
        <strain evidence="3">CBHHK182m</strain>
    </source>
</reference>
<evidence type="ECO:0000256" key="1">
    <source>
        <dbReference type="SAM" id="MobiDB-lite"/>
    </source>
</evidence>
<gene>
    <name evidence="3" type="ORF">B0H16DRAFT_1396474</name>
</gene>
<dbReference type="Gene3D" id="3.30.710.10">
    <property type="entry name" value="Potassium Channel Kv1.1, Chain A"/>
    <property type="match status" value="1"/>
</dbReference>
<dbReference type="CDD" id="cd18186">
    <property type="entry name" value="BTB_POZ_ZBTB_KLHL-like"/>
    <property type="match status" value="1"/>
</dbReference>
<organism evidence="3 4">
    <name type="scientific">Mycena metata</name>
    <dbReference type="NCBI Taxonomy" id="1033252"/>
    <lineage>
        <taxon>Eukaryota</taxon>
        <taxon>Fungi</taxon>
        <taxon>Dikarya</taxon>
        <taxon>Basidiomycota</taxon>
        <taxon>Agaricomycotina</taxon>
        <taxon>Agaricomycetes</taxon>
        <taxon>Agaricomycetidae</taxon>
        <taxon>Agaricales</taxon>
        <taxon>Marasmiineae</taxon>
        <taxon>Mycenaceae</taxon>
        <taxon>Mycena</taxon>
    </lineage>
</organism>
<evidence type="ECO:0000313" key="4">
    <source>
        <dbReference type="Proteomes" id="UP001215598"/>
    </source>
</evidence>
<sequence>METAPPPKRRRTETDAGSEPDPPAPPLTRSTEYWFDGGDIVLQVESTQFRLLKSILSMHSSVFRDMFTIPLPKDEPTPPVVVLPGDTAQDWTLLLGVIFPKSFSTELPPFRLVAAMLRLSKKYDFPLFRKECVRRLKEEFPTSLAEYNKVSAGWTFLTLGNEEILLSVVSLAREIGLPSILPLTYCLVVGGDENLSMTKILDPDDRSVNATDRLACLIGHARLLKLESTTMFAWLNCEVEPREIPSETCNDRVACNAAVVKVFFRLFNPHPQFWILHEWRKNWEDGICRPCRKKAKDIYDAGRETCWQQLPAVFGLPDWEELDTLDFE</sequence>
<dbReference type="AlphaFoldDB" id="A0AAD7DS50"/>
<dbReference type="Pfam" id="PF00651">
    <property type="entry name" value="BTB"/>
    <property type="match status" value="1"/>
</dbReference>
<evidence type="ECO:0000313" key="3">
    <source>
        <dbReference type="EMBL" id="KAJ7698461.1"/>
    </source>
</evidence>
<feature type="domain" description="BTB" evidence="2">
    <location>
        <begin position="38"/>
        <end position="107"/>
    </location>
</feature>